<comment type="caution">
    <text evidence="3">The sequence shown here is derived from an EMBL/GenBank/DDBJ whole genome shotgun (WGS) entry which is preliminary data.</text>
</comment>
<dbReference type="InterPro" id="IPR001806">
    <property type="entry name" value="Small_GTPase"/>
</dbReference>
<sequence>MNSFKICLVGESASGKSSILSILQNKPFNQNISQTIGCDYWRYTQENKSFEIYDTSGLDKFKYTTINSMKGSNLIIICFDCSSNKVDQHVEKWLKIVRTYKSVTPIIFIGNKIDKPIKQESKYINRLNQYYPFYFTSSKDSQKVKGVFNEIVNHIIQSNLIVERVQIRPRQDDQIKSSWCCFC</sequence>
<accession>A0A8S1T2R0</accession>
<dbReference type="OrthoDB" id="8830751at2759"/>
<dbReference type="SMART" id="SM00174">
    <property type="entry name" value="RHO"/>
    <property type="match status" value="1"/>
</dbReference>
<dbReference type="PANTHER" id="PTHR47977">
    <property type="entry name" value="RAS-RELATED PROTEIN RAB"/>
    <property type="match status" value="1"/>
</dbReference>
<evidence type="ECO:0000256" key="1">
    <source>
        <dbReference type="ARBA" id="ARBA00022741"/>
    </source>
</evidence>
<dbReference type="GO" id="GO:0005525">
    <property type="term" value="F:GTP binding"/>
    <property type="evidence" value="ECO:0007669"/>
    <property type="project" value="UniProtKB-KW"/>
</dbReference>
<keyword evidence="4" id="KW-1185">Reference proteome</keyword>
<keyword evidence="1" id="KW-0547">Nucleotide-binding</keyword>
<reference evidence="3" key="1">
    <citation type="submission" date="2021-01" db="EMBL/GenBank/DDBJ databases">
        <authorList>
            <consortium name="Genoscope - CEA"/>
            <person name="William W."/>
        </authorList>
    </citation>
    <scope>NUCLEOTIDE SEQUENCE</scope>
</reference>
<evidence type="ECO:0008006" key="5">
    <source>
        <dbReference type="Google" id="ProtNLM"/>
    </source>
</evidence>
<dbReference type="InterPro" id="IPR005225">
    <property type="entry name" value="Small_GTP-bd"/>
</dbReference>
<dbReference type="Pfam" id="PF00071">
    <property type="entry name" value="Ras"/>
    <property type="match status" value="1"/>
</dbReference>
<dbReference type="PROSITE" id="PS51419">
    <property type="entry name" value="RAB"/>
    <property type="match status" value="1"/>
</dbReference>
<dbReference type="AlphaFoldDB" id="A0A8S1T2R0"/>
<evidence type="ECO:0000313" key="3">
    <source>
        <dbReference type="EMBL" id="CAD8145816.1"/>
    </source>
</evidence>
<dbReference type="SMART" id="SM00175">
    <property type="entry name" value="RAB"/>
    <property type="match status" value="1"/>
</dbReference>
<proteinExistence type="predicted"/>
<dbReference type="InterPro" id="IPR050227">
    <property type="entry name" value="Rab"/>
</dbReference>
<evidence type="ECO:0000256" key="2">
    <source>
        <dbReference type="ARBA" id="ARBA00023134"/>
    </source>
</evidence>
<dbReference type="GO" id="GO:0003924">
    <property type="term" value="F:GTPase activity"/>
    <property type="evidence" value="ECO:0007669"/>
    <property type="project" value="InterPro"/>
</dbReference>
<name>A0A8S1T2R0_9CILI</name>
<organism evidence="3 4">
    <name type="scientific">Paramecium pentaurelia</name>
    <dbReference type="NCBI Taxonomy" id="43138"/>
    <lineage>
        <taxon>Eukaryota</taxon>
        <taxon>Sar</taxon>
        <taxon>Alveolata</taxon>
        <taxon>Ciliophora</taxon>
        <taxon>Intramacronucleata</taxon>
        <taxon>Oligohymenophorea</taxon>
        <taxon>Peniculida</taxon>
        <taxon>Parameciidae</taxon>
        <taxon>Paramecium</taxon>
    </lineage>
</organism>
<evidence type="ECO:0000313" key="4">
    <source>
        <dbReference type="Proteomes" id="UP000689195"/>
    </source>
</evidence>
<dbReference type="SMART" id="SM00173">
    <property type="entry name" value="RAS"/>
    <property type="match status" value="1"/>
</dbReference>
<dbReference type="EMBL" id="CAJJDO010000015">
    <property type="protein sequence ID" value="CAD8145816.1"/>
    <property type="molecule type" value="Genomic_DNA"/>
</dbReference>
<dbReference type="NCBIfam" id="TIGR00231">
    <property type="entry name" value="small_GTP"/>
    <property type="match status" value="1"/>
</dbReference>
<keyword evidence="2" id="KW-0342">GTP-binding</keyword>
<protein>
    <recommendedName>
        <fullName evidence="5">Small GTPase</fullName>
    </recommendedName>
</protein>
<gene>
    <name evidence="3" type="ORF">PPENT_87.1.T0150017</name>
</gene>
<dbReference type="CDD" id="cd00154">
    <property type="entry name" value="Rab"/>
    <property type="match status" value="1"/>
</dbReference>
<dbReference type="Proteomes" id="UP000689195">
    <property type="component" value="Unassembled WGS sequence"/>
</dbReference>